<gene>
    <name evidence="2" type="ORF">PGQ11_010889</name>
</gene>
<evidence type="ECO:0000313" key="2">
    <source>
        <dbReference type="EMBL" id="KAK8860155.1"/>
    </source>
</evidence>
<feature type="compositionally biased region" description="Polar residues" evidence="1">
    <location>
        <begin position="330"/>
        <end position="340"/>
    </location>
</feature>
<protein>
    <submittedName>
        <fullName evidence="2">Uncharacterized protein</fullName>
    </submittedName>
</protein>
<sequence>MDIQKITAAHVDPRRHIDDKMGFTEEKFREVEQKVAADIYLDHIKTKPIPSDNTAFFPMWNAIIVWTLPSEEEAASQPRRTLATPMTIISLQNRLVYEEDVMLRGEAYAKPNWSKAFCNNLQTLVLGSPCHYDLKLLGWFIRYDAACNGDDRRRMPFQDHGQLNAFLDDVAAQAACNDGRSIAELHGAVRTTYIKNGWPLPWESDVMLEIEAINRRALNGQPGKLRHASEVAVFYQVGPAHLTRVKKAFDGTKASDDARKFREVDELAQIRKEARAGRRYALSQSKKEDLDTLRHLALLDDHVWLEKWKVHRGEERGDEDPSAEEPQRPAASNNKPTPTETRVPKESVRLRKIKATLHGEPAEELEGDEDDRRGGDLIPDDFDANNFDDGNAGNNAGNAGNAGDNAGNNAGNSAGGNSNASKEREEEKEREKMDEELNILKEQIKRHEQEVEKMKKEMEDMAKKHTAEIKAKDESFNTGLQTRLNMASDHNQRINTLKEEHHTRELNLIQEQRTREDHQKAVHKAEEKSLKSASEAREQNLRDVHEKDLRHLRDQKSTLQEDLTRERTTNEQLRQQKSKLEEGNKELDRRAAKLGQEKLQLEAQHAKEKREAGVRATQLQEENQRLQGVKAEAERMATAWQKEKLQLQAQLEDAKKKQGGGTNLRVTSVLAKQASSQLKRAHEQVKSMAQGQGEAPQVALATSQAAQTTQGAGVKSEYVTPGEWKEYMGGILQRVERQISENNELWTRKRAREEEAKEEEAHKLDYLESTKQSSYPPNALDLDRVLRPAKKRKREDPRGVKELKAIDFTHHEIDVPDLDLMCMTQTARDLYKKP</sequence>
<keyword evidence="3" id="KW-1185">Reference proteome</keyword>
<organism evidence="2 3">
    <name type="scientific">Apiospora arundinis</name>
    <dbReference type="NCBI Taxonomy" id="335852"/>
    <lineage>
        <taxon>Eukaryota</taxon>
        <taxon>Fungi</taxon>
        <taxon>Dikarya</taxon>
        <taxon>Ascomycota</taxon>
        <taxon>Pezizomycotina</taxon>
        <taxon>Sordariomycetes</taxon>
        <taxon>Xylariomycetidae</taxon>
        <taxon>Amphisphaeriales</taxon>
        <taxon>Apiosporaceae</taxon>
        <taxon>Apiospora</taxon>
    </lineage>
</organism>
<dbReference type="Proteomes" id="UP001390339">
    <property type="component" value="Unassembled WGS sequence"/>
</dbReference>
<accession>A0ABR2IB26</accession>
<feature type="compositionally biased region" description="Basic and acidic residues" evidence="1">
    <location>
        <begin position="421"/>
        <end position="436"/>
    </location>
</feature>
<comment type="caution">
    <text evidence="2">The sequence shown here is derived from an EMBL/GenBank/DDBJ whole genome shotgun (WGS) entry which is preliminary data.</text>
</comment>
<dbReference type="EMBL" id="JAPCWZ010000006">
    <property type="protein sequence ID" value="KAK8860155.1"/>
    <property type="molecule type" value="Genomic_DNA"/>
</dbReference>
<name>A0ABR2IB26_9PEZI</name>
<feature type="compositionally biased region" description="Basic and acidic residues" evidence="1">
    <location>
        <begin position="512"/>
        <end position="556"/>
    </location>
</feature>
<feature type="region of interest" description="Disordered" evidence="1">
    <location>
        <begin position="758"/>
        <end position="779"/>
    </location>
</feature>
<feature type="compositionally biased region" description="Basic and acidic residues" evidence="1">
    <location>
        <begin position="449"/>
        <end position="475"/>
    </location>
</feature>
<evidence type="ECO:0000313" key="3">
    <source>
        <dbReference type="Proteomes" id="UP001390339"/>
    </source>
</evidence>
<feature type="region of interest" description="Disordered" evidence="1">
    <location>
        <begin position="449"/>
        <end position="477"/>
    </location>
</feature>
<reference evidence="2 3" key="1">
    <citation type="journal article" date="2024" name="IMA Fungus">
        <title>Apiospora arundinis, a panoply of carbohydrate-active enzymes and secondary metabolites.</title>
        <authorList>
            <person name="Sorensen T."/>
            <person name="Petersen C."/>
            <person name="Muurmann A.T."/>
            <person name="Christiansen J.V."/>
            <person name="Brundto M.L."/>
            <person name="Overgaard C.K."/>
            <person name="Boysen A.T."/>
            <person name="Wollenberg R.D."/>
            <person name="Larsen T.O."/>
            <person name="Sorensen J.L."/>
            <person name="Nielsen K.L."/>
            <person name="Sondergaard T.E."/>
        </authorList>
    </citation>
    <scope>NUCLEOTIDE SEQUENCE [LARGE SCALE GENOMIC DNA]</scope>
    <source>
        <strain evidence="2 3">AAU 773</strain>
    </source>
</reference>
<evidence type="ECO:0000256" key="1">
    <source>
        <dbReference type="SAM" id="MobiDB-lite"/>
    </source>
</evidence>
<feature type="compositionally biased region" description="Low complexity" evidence="1">
    <location>
        <begin position="384"/>
        <end position="420"/>
    </location>
</feature>
<feature type="compositionally biased region" description="Basic and acidic residues" evidence="1">
    <location>
        <begin position="758"/>
        <end position="768"/>
    </location>
</feature>
<feature type="compositionally biased region" description="Basic and acidic residues" evidence="1">
    <location>
        <begin position="496"/>
        <end position="505"/>
    </location>
</feature>
<proteinExistence type="predicted"/>
<feature type="region of interest" description="Disordered" evidence="1">
    <location>
        <begin position="312"/>
        <end position="436"/>
    </location>
</feature>
<feature type="region of interest" description="Disordered" evidence="1">
    <location>
        <begin position="496"/>
        <end position="585"/>
    </location>
</feature>